<sequence length="121" mass="13531" precursor="true">MITNLARTVALLGLFTFASLASAQNNPLDMMSEESPSDSSWHSETTPEPELTPRMIIQQKAQARAYQRIARIESMKWYGMSASRPLSNATPFAGVPSPRWEMPGGRPFSWYPSRSSVILVR</sequence>
<gene>
    <name evidence="3" type="ORF">Pan181_24960</name>
</gene>
<dbReference type="KEGG" id="amuc:Pan181_24960"/>
<dbReference type="OrthoDB" id="292622at2"/>
<reference evidence="3 4" key="1">
    <citation type="submission" date="2019-02" db="EMBL/GenBank/DDBJ databases">
        <title>Deep-cultivation of Planctomycetes and their phenomic and genomic characterization uncovers novel biology.</title>
        <authorList>
            <person name="Wiegand S."/>
            <person name="Jogler M."/>
            <person name="Boedeker C."/>
            <person name="Pinto D."/>
            <person name="Vollmers J."/>
            <person name="Rivas-Marin E."/>
            <person name="Kohn T."/>
            <person name="Peeters S.H."/>
            <person name="Heuer A."/>
            <person name="Rast P."/>
            <person name="Oberbeckmann S."/>
            <person name="Bunk B."/>
            <person name="Jeske O."/>
            <person name="Meyerdierks A."/>
            <person name="Storesund J.E."/>
            <person name="Kallscheuer N."/>
            <person name="Luecker S."/>
            <person name="Lage O.M."/>
            <person name="Pohl T."/>
            <person name="Merkel B.J."/>
            <person name="Hornburger P."/>
            <person name="Mueller R.-W."/>
            <person name="Bruemmer F."/>
            <person name="Labrenz M."/>
            <person name="Spormann A.M."/>
            <person name="Op den Camp H."/>
            <person name="Overmann J."/>
            <person name="Amann R."/>
            <person name="Jetten M.S.M."/>
            <person name="Mascher T."/>
            <person name="Medema M.H."/>
            <person name="Devos D.P."/>
            <person name="Kaster A.-K."/>
            <person name="Ovreas L."/>
            <person name="Rohde M."/>
            <person name="Galperin M.Y."/>
            <person name="Jogler C."/>
        </authorList>
    </citation>
    <scope>NUCLEOTIDE SEQUENCE [LARGE SCALE GENOMIC DNA]</scope>
    <source>
        <strain evidence="3 4">Pan181</strain>
    </source>
</reference>
<keyword evidence="4" id="KW-1185">Reference proteome</keyword>
<evidence type="ECO:0000256" key="1">
    <source>
        <dbReference type="SAM" id="MobiDB-lite"/>
    </source>
</evidence>
<feature type="signal peptide" evidence="2">
    <location>
        <begin position="1"/>
        <end position="23"/>
    </location>
</feature>
<organism evidence="3 4">
    <name type="scientific">Aeoliella mucimassa</name>
    <dbReference type="NCBI Taxonomy" id="2527972"/>
    <lineage>
        <taxon>Bacteria</taxon>
        <taxon>Pseudomonadati</taxon>
        <taxon>Planctomycetota</taxon>
        <taxon>Planctomycetia</taxon>
        <taxon>Pirellulales</taxon>
        <taxon>Lacipirellulaceae</taxon>
        <taxon>Aeoliella</taxon>
    </lineage>
</organism>
<dbReference type="RefSeq" id="WP_145247051.1">
    <property type="nucleotide sequence ID" value="NZ_CP036278.1"/>
</dbReference>
<feature type="chain" id="PRO_5021812783" evidence="2">
    <location>
        <begin position="24"/>
        <end position="121"/>
    </location>
</feature>
<name>A0A518ANJ2_9BACT</name>
<protein>
    <submittedName>
        <fullName evidence="3">Uncharacterized protein</fullName>
    </submittedName>
</protein>
<dbReference type="EMBL" id="CP036278">
    <property type="protein sequence ID" value="QDU56287.1"/>
    <property type="molecule type" value="Genomic_DNA"/>
</dbReference>
<evidence type="ECO:0000313" key="3">
    <source>
        <dbReference type="EMBL" id="QDU56287.1"/>
    </source>
</evidence>
<accession>A0A518ANJ2</accession>
<dbReference type="AlphaFoldDB" id="A0A518ANJ2"/>
<proteinExistence type="predicted"/>
<evidence type="ECO:0000313" key="4">
    <source>
        <dbReference type="Proteomes" id="UP000315750"/>
    </source>
</evidence>
<keyword evidence="2" id="KW-0732">Signal</keyword>
<evidence type="ECO:0000256" key="2">
    <source>
        <dbReference type="SAM" id="SignalP"/>
    </source>
</evidence>
<dbReference type="Proteomes" id="UP000315750">
    <property type="component" value="Chromosome"/>
</dbReference>
<feature type="region of interest" description="Disordered" evidence="1">
    <location>
        <begin position="28"/>
        <end position="52"/>
    </location>
</feature>